<evidence type="ECO:0000256" key="4">
    <source>
        <dbReference type="ARBA" id="ARBA00022833"/>
    </source>
</evidence>
<keyword evidence="2" id="KW-0479">Metal-binding</keyword>
<reference evidence="5" key="1">
    <citation type="submission" date="2019-11" db="EMBL/GenBank/DDBJ databases">
        <authorList>
            <person name="Feng L."/>
        </authorList>
    </citation>
    <scope>NUCLEOTIDE SEQUENCE</scope>
    <source>
        <strain evidence="5">VparvulaLFYP99</strain>
    </source>
</reference>
<comment type="cofactor">
    <cofactor evidence="1">
        <name>Zn(2+)</name>
        <dbReference type="ChEBI" id="CHEBI:29105"/>
    </cofactor>
</comment>
<name>A0A6N3CY19_VEIPA</name>
<evidence type="ECO:0000256" key="3">
    <source>
        <dbReference type="ARBA" id="ARBA00022801"/>
    </source>
</evidence>
<dbReference type="RefSeq" id="WP_156697514.1">
    <property type="nucleotide sequence ID" value="NZ_CACRUG010000011.1"/>
</dbReference>
<dbReference type="Pfam" id="PF00753">
    <property type="entry name" value="Lactamase_B"/>
    <property type="match status" value="1"/>
</dbReference>
<dbReference type="GO" id="GO:0016787">
    <property type="term" value="F:hydrolase activity"/>
    <property type="evidence" value="ECO:0007669"/>
    <property type="project" value="UniProtKB-KW"/>
</dbReference>
<keyword evidence="3 5" id="KW-0378">Hydrolase</keyword>
<dbReference type="EMBL" id="CACRUG010000011">
    <property type="protein sequence ID" value="VYU19998.1"/>
    <property type="molecule type" value="Genomic_DNA"/>
</dbReference>
<evidence type="ECO:0000256" key="1">
    <source>
        <dbReference type="ARBA" id="ARBA00001947"/>
    </source>
</evidence>
<gene>
    <name evidence="5" type="ORF">VPLFYP99_00283</name>
</gene>
<dbReference type="SUPFAM" id="SSF56281">
    <property type="entry name" value="Metallo-hydrolase/oxidoreductase"/>
    <property type="match status" value="1"/>
</dbReference>
<dbReference type="CDD" id="cd06262">
    <property type="entry name" value="metallo-hydrolase-like_MBL-fold"/>
    <property type="match status" value="1"/>
</dbReference>
<organism evidence="5">
    <name type="scientific">Veillonella parvula</name>
    <name type="common">Staphylococcus parvulus</name>
    <dbReference type="NCBI Taxonomy" id="29466"/>
    <lineage>
        <taxon>Bacteria</taxon>
        <taxon>Bacillati</taxon>
        <taxon>Bacillota</taxon>
        <taxon>Negativicutes</taxon>
        <taxon>Veillonellales</taxon>
        <taxon>Veillonellaceae</taxon>
        <taxon>Veillonella</taxon>
    </lineage>
</organism>
<sequence length="198" mass="22404">MEVIKRPLGLYKANCYVLIKEGKSIIIDPGFHCNHIIDMVADSEPIAVLLTHGHCDHVSALDEVCTHYNIPAYLHPLDQELLQLIRRRPSVYKKKMYTHCNDLVEGQLNLDPFDILVHHTPGHSAGSVCLEIEGYLFTGDTLFKQNVGNTDTYKSDPADLIKSLKYLLTLSKDLIVEPGHRESTILKNEEEFIKNIVV</sequence>
<protein>
    <submittedName>
        <fullName evidence="5">Putative metallo-hydrolase</fullName>
        <ecNumber evidence="5">3.-.-.-</ecNumber>
    </submittedName>
</protein>
<keyword evidence="4" id="KW-0862">Zinc</keyword>
<dbReference type="InterPro" id="IPR051453">
    <property type="entry name" value="MBL_Glyoxalase_II"/>
</dbReference>
<dbReference type="Gene3D" id="3.60.15.10">
    <property type="entry name" value="Ribonuclease Z/Hydroxyacylglutathione hydrolase-like"/>
    <property type="match status" value="1"/>
</dbReference>
<evidence type="ECO:0000313" key="5">
    <source>
        <dbReference type="EMBL" id="VYU19998.1"/>
    </source>
</evidence>
<dbReference type="PANTHER" id="PTHR46233">
    <property type="entry name" value="HYDROXYACYLGLUTATHIONE HYDROLASE GLOC"/>
    <property type="match status" value="1"/>
</dbReference>
<dbReference type="EC" id="3.-.-.-" evidence="5"/>
<dbReference type="InterPro" id="IPR036866">
    <property type="entry name" value="RibonucZ/Hydroxyglut_hydro"/>
</dbReference>
<dbReference type="GO" id="GO:0046872">
    <property type="term" value="F:metal ion binding"/>
    <property type="evidence" value="ECO:0007669"/>
    <property type="project" value="UniProtKB-KW"/>
</dbReference>
<dbReference type="PANTHER" id="PTHR46233:SF3">
    <property type="entry name" value="HYDROXYACYLGLUTATHIONE HYDROLASE GLOC"/>
    <property type="match status" value="1"/>
</dbReference>
<dbReference type="AlphaFoldDB" id="A0A6N3CY19"/>
<proteinExistence type="predicted"/>
<evidence type="ECO:0000256" key="2">
    <source>
        <dbReference type="ARBA" id="ARBA00022723"/>
    </source>
</evidence>
<dbReference type="SMART" id="SM00849">
    <property type="entry name" value="Lactamase_B"/>
    <property type="match status" value="1"/>
</dbReference>
<dbReference type="InterPro" id="IPR001279">
    <property type="entry name" value="Metallo-B-lactamas"/>
</dbReference>
<accession>A0A6N3CY19</accession>